<evidence type="ECO:0000313" key="5">
    <source>
        <dbReference type="Proteomes" id="UP000765845"/>
    </source>
</evidence>
<accession>A0ABX1GCH8</accession>
<dbReference type="SUPFAM" id="SSF51735">
    <property type="entry name" value="NAD(P)-binding Rossmann-fold domains"/>
    <property type="match status" value="1"/>
</dbReference>
<dbReference type="PANTHER" id="PTHR48075:SF5">
    <property type="entry name" value="3-HYDROXYBUTYRYL-COA DEHYDROGENASE"/>
    <property type="match status" value="1"/>
</dbReference>
<evidence type="ECO:0008006" key="6">
    <source>
        <dbReference type="Google" id="ProtNLM"/>
    </source>
</evidence>
<dbReference type="Gene3D" id="3.40.50.720">
    <property type="entry name" value="NAD(P)-binding Rossmann-like Domain"/>
    <property type="match status" value="1"/>
</dbReference>
<organism evidence="4 5">
    <name type="scientific">Spongiibacter thalassae</name>
    <dbReference type="NCBI Taxonomy" id="2721624"/>
    <lineage>
        <taxon>Bacteria</taxon>
        <taxon>Pseudomonadati</taxon>
        <taxon>Pseudomonadota</taxon>
        <taxon>Gammaproteobacteria</taxon>
        <taxon>Cellvibrionales</taxon>
        <taxon>Spongiibacteraceae</taxon>
        <taxon>Spongiibacter</taxon>
    </lineage>
</organism>
<evidence type="ECO:0000256" key="1">
    <source>
        <dbReference type="ARBA" id="ARBA00023002"/>
    </source>
</evidence>
<dbReference type="Pfam" id="PF00725">
    <property type="entry name" value="3HCDH"/>
    <property type="match status" value="1"/>
</dbReference>
<evidence type="ECO:0000313" key="4">
    <source>
        <dbReference type="EMBL" id="NKI16879.1"/>
    </source>
</evidence>
<keyword evidence="5" id="KW-1185">Reference proteome</keyword>
<feature type="domain" description="3-hydroxyacyl-CoA dehydrogenase NAD binding" evidence="3">
    <location>
        <begin position="9"/>
        <end position="183"/>
    </location>
</feature>
<dbReference type="InterPro" id="IPR006108">
    <property type="entry name" value="3HC_DH_C"/>
</dbReference>
<evidence type="ECO:0000259" key="3">
    <source>
        <dbReference type="Pfam" id="PF02737"/>
    </source>
</evidence>
<reference evidence="4 5" key="1">
    <citation type="submission" date="2020-04" db="EMBL/GenBank/DDBJ databases">
        <authorList>
            <person name="Yoon J."/>
        </authorList>
    </citation>
    <scope>NUCLEOTIDE SEQUENCE [LARGE SCALE GENOMIC DNA]</scope>
    <source>
        <strain evidence="4 5">KMU-166</strain>
    </source>
</reference>
<dbReference type="Proteomes" id="UP000765845">
    <property type="component" value="Unassembled WGS sequence"/>
</dbReference>
<proteinExistence type="predicted"/>
<dbReference type="RefSeq" id="WP_168449424.1">
    <property type="nucleotide sequence ID" value="NZ_JAAWWK010000002.1"/>
</dbReference>
<gene>
    <name evidence="4" type="ORF">HCU74_05525</name>
</gene>
<protein>
    <recommendedName>
        <fullName evidence="6">3-hydroxybutyryl-CoA dehydrogenase</fullName>
    </recommendedName>
</protein>
<dbReference type="Gene3D" id="1.10.1040.50">
    <property type="match status" value="1"/>
</dbReference>
<keyword evidence="1" id="KW-0560">Oxidoreductase</keyword>
<sequence>MTVAEFNRVAFVGGGTMGCFNSLLAALSGYEVVVHDLQHGVLEAVPLVQQAIGAHLVEIGYCGADDLSAAYDRVTVESNLAKAVRGVGLVSESIPERMALKRTLFTELDALCSADTLLTSNTSALLVSDMDSALVYGERFAALHSHFGALLFDIVAGPRCTKANVDLLERYVHSLAAEPLVLKKEYPGYVFNALLGPVLQAAKWEVINGRASVEDIDSAWMARFSVPLGPFALMDLFGLDVVADSWREPREDPVRAARQPDISAFLQRYLDDGRLGRKTGAGFYDYPDASFLATGFVNHANPHVVTPLVSALVDAAIAIESHGVASSSDIDRAWCTALSMKQGPFALLADSNPEHIRQ</sequence>
<dbReference type="InterPro" id="IPR006176">
    <property type="entry name" value="3-OHacyl-CoA_DH_NAD-bd"/>
</dbReference>
<evidence type="ECO:0000259" key="2">
    <source>
        <dbReference type="Pfam" id="PF00725"/>
    </source>
</evidence>
<dbReference type="InterPro" id="IPR008927">
    <property type="entry name" value="6-PGluconate_DH-like_C_sf"/>
</dbReference>
<dbReference type="PANTHER" id="PTHR48075">
    <property type="entry name" value="3-HYDROXYACYL-COA DEHYDROGENASE FAMILY PROTEIN"/>
    <property type="match status" value="1"/>
</dbReference>
<dbReference type="SUPFAM" id="SSF48179">
    <property type="entry name" value="6-phosphogluconate dehydrogenase C-terminal domain-like"/>
    <property type="match status" value="1"/>
</dbReference>
<feature type="domain" description="3-hydroxyacyl-CoA dehydrogenase C-terminal" evidence="2">
    <location>
        <begin position="188"/>
        <end position="286"/>
    </location>
</feature>
<dbReference type="Pfam" id="PF02737">
    <property type="entry name" value="3HCDH_N"/>
    <property type="match status" value="1"/>
</dbReference>
<dbReference type="EMBL" id="JAAWWK010000002">
    <property type="protein sequence ID" value="NKI16879.1"/>
    <property type="molecule type" value="Genomic_DNA"/>
</dbReference>
<comment type="caution">
    <text evidence="4">The sequence shown here is derived from an EMBL/GenBank/DDBJ whole genome shotgun (WGS) entry which is preliminary data.</text>
</comment>
<name>A0ABX1GCH8_9GAMM</name>
<dbReference type="InterPro" id="IPR036291">
    <property type="entry name" value="NAD(P)-bd_dom_sf"/>
</dbReference>